<accession>A0A8K0TSC9</accession>
<dbReference type="SUPFAM" id="SSF53474">
    <property type="entry name" value="alpha/beta-Hydrolases"/>
    <property type="match status" value="1"/>
</dbReference>
<proteinExistence type="predicted"/>
<dbReference type="PANTHER" id="PTHR17630">
    <property type="entry name" value="DIENELACTONE HYDROLASE"/>
    <property type="match status" value="1"/>
</dbReference>
<dbReference type="OrthoDB" id="10019231at2759"/>
<dbReference type="InterPro" id="IPR002925">
    <property type="entry name" value="Dienelactn_hydro"/>
</dbReference>
<gene>
    <name evidence="2" type="ORF">B0T11DRAFT_270494</name>
</gene>
<name>A0A8K0TSC9_9PEZI</name>
<evidence type="ECO:0000259" key="1">
    <source>
        <dbReference type="Pfam" id="PF01738"/>
    </source>
</evidence>
<dbReference type="PANTHER" id="PTHR17630:SF55">
    <property type="entry name" value="DIENELACTONE HYDROLASE FAMILY PROTEIN (AFU_ORTHOLOGUE AFUA_1G01900)"/>
    <property type="match status" value="1"/>
</dbReference>
<dbReference type="EMBL" id="JAGPXD010000001">
    <property type="protein sequence ID" value="KAH7375539.1"/>
    <property type="molecule type" value="Genomic_DNA"/>
</dbReference>
<keyword evidence="3" id="KW-1185">Reference proteome</keyword>
<dbReference type="Proteomes" id="UP000813385">
    <property type="component" value="Unassembled WGS sequence"/>
</dbReference>
<organism evidence="2 3">
    <name type="scientific">Plectosphaerella cucumerina</name>
    <dbReference type="NCBI Taxonomy" id="40658"/>
    <lineage>
        <taxon>Eukaryota</taxon>
        <taxon>Fungi</taxon>
        <taxon>Dikarya</taxon>
        <taxon>Ascomycota</taxon>
        <taxon>Pezizomycotina</taxon>
        <taxon>Sordariomycetes</taxon>
        <taxon>Hypocreomycetidae</taxon>
        <taxon>Glomerellales</taxon>
        <taxon>Plectosphaerellaceae</taxon>
        <taxon>Plectosphaerella</taxon>
    </lineage>
</organism>
<dbReference type="GO" id="GO:0016787">
    <property type="term" value="F:hydrolase activity"/>
    <property type="evidence" value="ECO:0007669"/>
    <property type="project" value="UniProtKB-KW"/>
</dbReference>
<evidence type="ECO:0000313" key="2">
    <source>
        <dbReference type="EMBL" id="KAH7375539.1"/>
    </source>
</evidence>
<protein>
    <submittedName>
        <fullName evidence="2">Hydrolase</fullName>
    </submittedName>
</protein>
<dbReference type="Gene3D" id="3.40.50.1820">
    <property type="entry name" value="alpha/beta hydrolase"/>
    <property type="match status" value="1"/>
</dbReference>
<sequence length="252" mass="27565">MSIQPCCVKGFAWNGTPTGRVDKLADNDTYVTGTDSQAAVLVISDLFGWKFPNIRLLADHYASDAGATVFVPDFFGGEALSTNALWHERWQEIDMAGFMERNSRAIREPEIIACAEALRAQGFTKIAAVGYCYGGWASFRLAALETAGGEPLVDCISVAHPSLLTKADIDGARVPVQMLAPEIDPVYTAELKAHTFHKLQELGVPFDYQHFPGVAHASLVRGDEAKKGERQAMARAKNATVNWLNQWLHGDE</sequence>
<reference evidence="2" key="1">
    <citation type="journal article" date="2021" name="Nat. Commun.">
        <title>Genetic determinants of endophytism in the Arabidopsis root mycobiome.</title>
        <authorList>
            <person name="Mesny F."/>
            <person name="Miyauchi S."/>
            <person name="Thiergart T."/>
            <person name="Pickel B."/>
            <person name="Atanasova L."/>
            <person name="Karlsson M."/>
            <person name="Huettel B."/>
            <person name="Barry K.W."/>
            <person name="Haridas S."/>
            <person name="Chen C."/>
            <person name="Bauer D."/>
            <person name="Andreopoulos W."/>
            <person name="Pangilinan J."/>
            <person name="LaButti K."/>
            <person name="Riley R."/>
            <person name="Lipzen A."/>
            <person name="Clum A."/>
            <person name="Drula E."/>
            <person name="Henrissat B."/>
            <person name="Kohler A."/>
            <person name="Grigoriev I.V."/>
            <person name="Martin F.M."/>
            <person name="Hacquard S."/>
        </authorList>
    </citation>
    <scope>NUCLEOTIDE SEQUENCE</scope>
    <source>
        <strain evidence="2">MPI-CAGE-AT-0016</strain>
    </source>
</reference>
<evidence type="ECO:0000313" key="3">
    <source>
        <dbReference type="Proteomes" id="UP000813385"/>
    </source>
</evidence>
<keyword evidence="2" id="KW-0378">Hydrolase</keyword>
<dbReference type="AlphaFoldDB" id="A0A8K0TSC9"/>
<dbReference type="Pfam" id="PF01738">
    <property type="entry name" value="DLH"/>
    <property type="match status" value="1"/>
</dbReference>
<comment type="caution">
    <text evidence="2">The sequence shown here is derived from an EMBL/GenBank/DDBJ whole genome shotgun (WGS) entry which is preliminary data.</text>
</comment>
<dbReference type="InterPro" id="IPR029058">
    <property type="entry name" value="AB_hydrolase_fold"/>
</dbReference>
<feature type="domain" description="Dienelactone hydrolase" evidence="1">
    <location>
        <begin position="29"/>
        <end position="247"/>
    </location>
</feature>